<sequence length="260" mass="29763">MRPTKRIDAVKVYICRCPECIVDVAFDPVRFRFVSGKECTKPQYLAHQKRVLAAAAASAPSSEAIPSLQLNHRLGKRRSSSSPEGEQHSERNPPTKRIRSVPDATDLSKLRDIQYELQKRQAQLSAVKPGDFIFQHHPSPFYLAPSFSNPNPHVFDLEPGRETNMPMLEYRQWLSRSLSLAKDIHTHERPAVQPVSAPLIEQLQEALLFLETMKEKEWRHRYRLQSQARELVARGHIMVVDTSKLSVTLPNRYPLTLSLV</sequence>
<accession>A0A2R6NZ30</accession>
<keyword evidence="3" id="KW-1185">Reference proteome</keyword>
<dbReference type="Proteomes" id="UP000186601">
    <property type="component" value="Unassembled WGS sequence"/>
</dbReference>
<feature type="region of interest" description="Disordered" evidence="1">
    <location>
        <begin position="64"/>
        <end position="103"/>
    </location>
</feature>
<evidence type="ECO:0000256" key="1">
    <source>
        <dbReference type="SAM" id="MobiDB-lite"/>
    </source>
</evidence>
<gene>
    <name evidence="2" type="ORF">PHLCEN_2v6587</name>
</gene>
<evidence type="ECO:0000313" key="2">
    <source>
        <dbReference type="EMBL" id="PSR80952.1"/>
    </source>
</evidence>
<dbReference type="AlphaFoldDB" id="A0A2R6NZ30"/>
<protein>
    <submittedName>
        <fullName evidence="2">Uncharacterized protein</fullName>
    </submittedName>
</protein>
<reference evidence="2 3" key="1">
    <citation type="submission" date="2018-02" db="EMBL/GenBank/DDBJ databases">
        <title>Genome sequence of the basidiomycete white-rot fungus Phlebia centrifuga.</title>
        <authorList>
            <person name="Granchi Z."/>
            <person name="Peng M."/>
            <person name="de Vries R.P."/>
            <person name="Hilden K."/>
            <person name="Makela M.R."/>
            <person name="Grigoriev I."/>
            <person name="Riley R."/>
        </authorList>
    </citation>
    <scope>NUCLEOTIDE SEQUENCE [LARGE SCALE GENOMIC DNA]</scope>
    <source>
        <strain evidence="2 3">FBCC195</strain>
    </source>
</reference>
<proteinExistence type="predicted"/>
<organism evidence="2 3">
    <name type="scientific">Hermanssonia centrifuga</name>
    <dbReference type="NCBI Taxonomy" id="98765"/>
    <lineage>
        <taxon>Eukaryota</taxon>
        <taxon>Fungi</taxon>
        <taxon>Dikarya</taxon>
        <taxon>Basidiomycota</taxon>
        <taxon>Agaricomycotina</taxon>
        <taxon>Agaricomycetes</taxon>
        <taxon>Polyporales</taxon>
        <taxon>Meruliaceae</taxon>
        <taxon>Hermanssonia</taxon>
    </lineage>
</organism>
<dbReference type="EMBL" id="MLYV02000632">
    <property type="protein sequence ID" value="PSR80952.1"/>
    <property type="molecule type" value="Genomic_DNA"/>
</dbReference>
<evidence type="ECO:0000313" key="3">
    <source>
        <dbReference type="Proteomes" id="UP000186601"/>
    </source>
</evidence>
<name>A0A2R6NZ30_9APHY</name>
<comment type="caution">
    <text evidence="2">The sequence shown here is derived from an EMBL/GenBank/DDBJ whole genome shotgun (WGS) entry which is preliminary data.</text>
</comment>